<proteinExistence type="predicted"/>
<keyword evidence="2" id="KW-1185">Reference proteome</keyword>
<dbReference type="AlphaFoldDB" id="A0A4C2A2L5"/>
<comment type="caution">
    <text evidence="1">The sequence shown here is derived from an EMBL/GenBank/DDBJ whole genome shotgun (WGS) entry which is preliminary data.</text>
</comment>
<protein>
    <submittedName>
        <fullName evidence="1">RNA-directed DNA polymerase from mobile element jockey</fullName>
    </submittedName>
</protein>
<evidence type="ECO:0000313" key="1">
    <source>
        <dbReference type="EMBL" id="GBP95201.1"/>
    </source>
</evidence>
<keyword evidence="1" id="KW-0548">Nucleotidyltransferase</keyword>
<dbReference type="GO" id="GO:0003964">
    <property type="term" value="F:RNA-directed DNA polymerase activity"/>
    <property type="evidence" value="ECO:0007669"/>
    <property type="project" value="UniProtKB-KW"/>
</dbReference>
<keyword evidence="1" id="KW-0695">RNA-directed DNA polymerase</keyword>
<gene>
    <name evidence="1" type="primary">pol</name>
    <name evidence="1" type="ORF">EVAR_68473_1</name>
</gene>
<dbReference type="Proteomes" id="UP000299102">
    <property type="component" value="Unassembled WGS sequence"/>
</dbReference>
<accession>A0A4C2A2L5</accession>
<reference evidence="1 2" key="1">
    <citation type="journal article" date="2019" name="Commun. Biol.">
        <title>The bagworm genome reveals a unique fibroin gene that provides high tensile strength.</title>
        <authorList>
            <person name="Kono N."/>
            <person name="Nakamura H."/>
            <person name="Ohtoshi R."/>
            <person name="Tomita M."/>
            <person name="Numata K."/>
            <person name="Arakawa K."/>
        </authorList>
    </citation>
    <scope>NUCLEOTIDE SEQUENCE [LARGE SCALE GENOMIC DNA]</scope>
</reference>
<keyword evidence="1" id="KW-0808">Transferase</keyword>
<name>A0A4C2A2L5_EUMVA</name>
<evidence type="ECO:0000313" key="2">
    <source>
        <dbReference type="Proteomes" id="UP000299102"/>
    </source>
</evidence>
<dbReference type="OrthoDB" id="411871at2759"/>
<dbReference type="EMBL" id="BGZK01002598">
    <property type="protein sequence ID" value="GBP95201.1"/>
    <property type="molecule type" value="Genomic_DNA"/>
</dbReference>
<organism evidence="1 2">
    <name type="scientific">Eumeta variegata</name>
    <name type="common">Bagworm moth</name>
    <name type="synonym">Eumeta japonica</name>
    <dbReference type="NCBI Taxonomy" id="151549"/>
    <lineage>
        <taxon>Eukaryota</taxon>
        <taxon>Metazoa</taxon>
        <taxon>Ecdysozoa</taxon>
        <taxon>Arthropoda</taxon>
        <taxon>Hexapoda</taxon>
        <taxon>Insecta</taxon>
        <taxon>Pterygota</taxon>
        <taxon>Neoptera</taxon>
        <taxon>Endopterygota</taxon>
        <taxon>Lepidoptera</taxon>
        <taxon>Glossata</taxon>
        <taxon>Ditrysia</taxon>
        <taxon>Tineoidea</taxon>
        <taxon>Psychidae</taxon>
        <taxon>Oiketicinae</taxon>
        <taxon>Eumeta</taxon>
    </lineage>
</organism>
<sequence length="151" mass="17756">MGRLIVISKDNNKLITDLGAYWPITLILNLRKILERTFLKCATDITNSLSQCQHEFSIEKFTHTVLESILGVARDSTSKYVQAIFLDIFGAFDNAWWPKRGRCPPNLYKMLNNYFADRKVRMYIRNRLSWKRCTMSYPQGFVLRLSLWIVL</sequence>